<dbReference type="InterPro" id="IPR023346">
    <property type="entry name" value="Lysozyme-like_dom_sf"/>
</dbReference>
<dbReference type="InterPro" id="IPR008939">
    <property type="entry name" value="Lytic_TGlycosylase_superhlx_U"/>
</dbReference>
<dbReference type="Gene3D" id="1.25.40.10">
    <property type="entry name" value="Tetratricopeptide repeat domain"/>
    <property type="match status" value="2"/>
</dbReference>
<keyword evidence="5" id="KW-1185">Reference proteome</keyword>
<evidence type="ECO:0000259" key="3">
    <source>
        <dbReference type="Pfam" id="PF01464"/>
    </source>
</evidence>
<feature type="domain" description="Transglycosylase SLT" evidence="3">
    <location>
        <begin position="565"/>
        <end position="673"/>
    </location>
</feature>
<keyword evidence="1" id="KW-0732">Signal</keyword>
<dbReference type="SUPFAM" id="SSF53955">
    <property type="entry name" value="Lysozyme-like"/>
    <property type="match status" value="1"/>
</dbReference>
<dbReference type="InterPro" id="IPR019734">
    <property type="entry name" value="TPR_rpt"/>
</dbReference>
<name>A0A8J7JWD4_9CYAN</name>
<dbReference type="Pfam" id="PF13174">
    <property type="entry name" value="TPR_6"/>
    <property type="match status" value="1"/>
</dbReference>
<feature type="region of interest" description="Disordered" evidence="2">
    <location>
        <begin position="723"/>
        <end position="746"/>
    </location>
</feature>
<dbReference type="InterPro" id="IPR011990">
    <property type="entry name" value="TPR-like_helical_dom_sf"/>
</dbReference>
<reference evidence="4" key="1">
    <citation type="submission" date="2020-10" db="EMBL/GenBank/DDBJ databases">
        <authorList>
            <person name="Castelo-Branco R."/>
            <person name="Eusebio N."/>
            <person name="Adriana R."/>
            <person name="Vieira A."/>
            <person name="Brugerolle De Fraissinette N."/>
            <person name="Rezende De Castro R."/>
            <person name="Schneider M.P."/>
            <person name="Vasconcelos V."/>
            <person name="Leao P.N."/>
        </authorList>
    </citation>
    <scope>NUCLEOTIDE SEQUENCE</scope>
    <source>
        <strain evidence="4">LEGE 06105</strain>
    </source>
</reference>
<dbReference type="GO" id="GO:0042597">
    <property type="term" value="C:periplasmic space"/>
    <property type="evidence" value="ECO:0007669"/>
    <property type="project" value="InterPro"/>
</dbReference>
<comment type="caution">
    <text evidence="4">The sequence shown here is derived from an EMBL/GenBank/DDBJ whole genome shotgun (WGS) entry which is preliminary data.</text>
</comment>
<gene>
    <name evidence="4" type="ORF">IQ247_23095</name>
</gene>
<evidence type="ECO:0000313" key="4">
    <source>
        <dbReference type="EMBL" id="MBE9215515.1"/>
    </source>
</evidence>
<dbReference type="Proteomes" id="UP000620559">
    <property type="component" value="Unassembled WGS sequence"/>
</dbReference>
<proteinExistence type="predicted"/>
<dbReference type="GO" id="GO:0004553">
    <property type="term" value="F:hydrolase activity, hydrolyzing O-glycosyl compounds"/>
    <property type="evidence" value="ECO:0007669"/>
    <property type="project" value="InterPro"/>
</dbReference>
<accession>A0A8J7JWD4</accession>
<dbReference type="EMBL" id="JADEWL010000103">
    <property type="protein sequence ID" value="MBE9215515.1"/>
    <property type="molecule type" value="Genomic_DNA"/>
</dbReference>
<dbReference type="RefSeq" id="WP_193923625.1">
    <property type="nucleotide sequence ID" value="NZ_JADEWL010000103.1"/>
</dbReference>
<dbReference type="Gene3D" id="1.10.530.10">
    <property type="match status" value="1"/>
</dbReference>
<dbReference type="InterPro" id="IPR008258">
    <property type="entry name" value="Transglycosylase_SLT_dom_1"/>
</dbReference>
<protein>
    <submittedName>
        <fullName evidence="4">Lytic transglycosylase domain-containing protein</fullName>
    </submittedName>
</protein>
<dbReference type="AlphaFoldDB" id="A0A8J7JWD4"/>
<organism evidence="4 5">
    <name type="scientific">Plectonema cf. radiosum LEGE 06105</name>
    <dbReference type="NCBI Taxonomy" id="945769"/>
    <lineage>
        <taxon>Bacteria</taxon>
        <taxon>Bacillati</taxon>
        <taxon>Cyanobacteriota</taxon>
        <taxon>Cyanophyceae</taxon>
        <taxon>Oscillatoriophycideae</taxon>
        <taxon>Oscillatoriales</taxon>
        <taxon>Microcoleaceae</taxon>
        <taxon>Plectonema</taxon>
    </lineage>
</organism>
<evidence type="ECO:0000256" key="1">
    <source>
        <dbReference type="ARBA" id="ARBA00022729"/>
    </source>
</evidence>
<sequence length="746" mass="83962">MLKKLQKKQISLIAGAGICAFLVGAMVSAPQIGKNLGQLFNGNSQSEPISEANIAKSVVLPLVNQSPEERAIKLAEIAKSSASVEQYRARYLLANDLLEKNQATEAMKLLDGLERDYKALAPYVLLQQARAYDILGENAKASDQRQAVVRDYSQDPVAAKALYLIGAEEYQNKAIAEFPSNPLTWEIIRGRLQNNPNQPELQLVLAKHAFEQPGIVPVLDTLVKEPTLKPEDWQVIGNAYWENKQFGKAAAAYAKATPTAENFYRHGRGLQIGGEREKAQIVYQQMLNNFPDERETGKALLGLADLTKTGSESLPFLDQIIAKFPEQAGEALIRKSKILQSQNNDSGAREALKLLITQFAKSEEAAEYRWKVAQEKAKAKDYKAAWEWAQPIPLQNPTSILAPRAGFWAGKWATKLGQEAEAKQTYEYVLSNFPYSYYAWRSAATLGLDVGNFNTLRDMSPEMVERIPPLPPAGTDTFKELYLLGQERDAWLQWETEFQNKQQPTVAEQFTEGLMQLARGNYVGGISTVSKLEDREKPEEKAQYQELSRTNMYWQARYPFPYFDLINKWSKERQLNPFLVVALIRQESRFQEKIKSVADATGLMQVLPSTAKWIAPQINVDYATTDITDPNDNIMYGTWYLDSTHKQYQDNSLLAIASYNAGPGNVSKWLTTLPKDDPDEFVEAIPFPETKDYVRQVLGNYWNYLRIYNPQISQLVAQYSAKQPQVAGQEAEKPAVTTKQTPGKSN</sequence>
<dbReference type="SUPFAM" id="SSF48435">
    <property type="entry name" value="Bacterial muramidases"/>
    <property type="match status" value="1"/>
</dbReference>
<evidence type="ECO:0000256" key="2">
    <source>
        <dbReference type="SAM" id="MobiDB-lite"/>
    </source>
</evidence>
<dbReference type="PANTHER" id="PTHR37423">
    <property type="entry name" value="SOLUBLE LYTIC MUREIN TRANSGLYCOSYLASE-RELATED"/>
    <property type="match status" value="1"/>
</dbReference>
<dbReference type="PANTHER" id="PTHR37423:SF5">
    <property type="entry name" value="SOLUBLE LYTIC MUREIN TRANSGLYCOSYLASE"/>
    <property type="match status" value="1"/>
</dbReference>
<evidence type="ECO:0000313" key="5">
    <source>
        <dbReference type="Proteomes" id="UP000620559"/>
    </source>
</evidence>
<feature type="compositionally biased region" description="Polar residues" evidence="2">
    <location>
        <begin position="737"/>
        <end position="746"/>
    </location>
</feature>
<dbReference type="CDD" id="cd13401">
    <property type="entry name" value="Slt70-like"/>
    <property type="match status" value="1"/>
</dbReference>
<dbReference type="Pfam" id="PF01464">
    <property type="entry name" value="SLT"/>
    <property type="match status" value="1"/>
</dbReference>